<sequence length="239" mass="26929">MRRMECNTPRVCLHPPRSPQAFFHDVPLPFWSTFVIPKSDQHKHAPTMRSGPLDVSTHPSHALIPCQVNKLPTFVVIIVEQHGLDGAATIEGWVVEYEDSGVRVVLLRMLWPCNSSVRDTQFSLKLPVHTGIEVKDMVATLLGVYPLVREVFTFLCMKLSPIVRLARLRAICDTVTSRAHPEMHLRIESWYGPNVTLTRRAATYLMVATHTHHGPQSPFRVVLQAVVSVNHSSAYSLTE</sequence>
<dbReference type="EMBL" id="QPFP01000305">
    <property type="protein sequence ID" value="TEB17448.1"/>
    <property type="molecule type" value="Genomic_DNA"/>
</dbReference>
<comment type="caution">
    <text evidence="1">The sequence shown here is derived from an EMBL/GenBank/DDBJ whole genome shotgun (WGS) entry which is preliminary data.</text>
</comment>
<name>A0A4Y7S9P4_COPMI</name>
<dbReference type="Proteomes" id="UP000298030">
    <property type="component" value="Unassembled WGS sequence"/>
</dbReference>
<gene>
    <name evidence="1" type="ORF">FA13DRAFT_1746782</name>
</gene>
<organism evidence="1 2">
    <name type="scientific">Coprinellus micaceus</name>
    <name type="common">Glistening ink-cap mushroom</name>
    <name type="synonym">Coprinus micaceus</name>
    <dbReference type="NCBI Taxonomy" id="71717"/>
    <lineage>
        <taxon>Eukaryota</taxon>
        <taxon>Fungi</taxon>
        <taxon>Dikarya</taxon>
        <taxon>Basidiomycota</taxon>
        <taxon>Agaricomycotina</taxon>
        <taxon>Agaricomycetes</taxon>
        <taxon>Agaricomycetidae</taxon>
        <taxon>Agaricales</taxon>
        <taxon>Agaricineae</taxon>
        <taxon>Psathyrellaceae</taxon>
        <taxon>Coprinellus</taxon>
    </lineage>
</organism>
<evidence type="ECO:0000313" key="1">
    <source>
        <dbReference type="EMBL" id="TEB17448.1"/>
    </source>
</evidence>
<evidence type="ECO:0000313" key="2">
    <source>
        <dbReference type="Proteomes" id="UP000298030"/>
    </source>
</evidence>
<proteinExistence type="predicted"/>
<accession>A0A4Y7S9P4</accession>
<dbReference type="AlphaFoldDB" id="A0A4Y7S9P4"/>
<keyword evidence="2" id="KW-1185">Reference proteome</keyword>
<protein>
    <submittedName>
        <fullName evidence="1">Uncharacterized protein</fullName>
    </submittedName>
</protein>
<reference evidence="1 2" key="1">
    <citation type="journal article" date="2019" name="Nat. Ecol. Evol.">
        <title>Megaphylogeny resolves global patterns of mushroom evolution.</title>
        <authorList>
            <person name="Varga T."/>
            <person name="Krizsan K."/>
            <person name="Foldi C."/>
            <person name="Dima B."/>
            <person name="Sanchez-Garcia M."/>
            <person name="Sanchez-Ramirez S."/>
            <person name="Szollosi G.J."/>
            <person name="Szarkandi J.G."/>
            <person name="Papp V."/>
            <person name="Albert L."/>
            <person name="Andreopoulos W."/>
            <person name="Angelini C."/>
            <person name="Antonin V."/>
            <person name="Barry K.W."/>
            <person name="Bougher N.L."/>
            <person name="Buchanan P."/>
            <person name="Buyck B."/>
            <person name="Bense V."/>
            <person name="Catcheside P."/>
            <person name="Chovatia M."/>
            <person name="Cooper J."/>
            <person name="Damon W."/>
            <person name="Desjardin D."/>
            <person name="Finy P."/>
            <person name="Geml J."/>
            <person name="Haridas S."/>
            <person name="Hughes K."/>
            <person name="Justo A."/>
            <person name="Karasinski D."/>
            <person name="Kautmanova I."/>
            <person name="Kiss B."/>
            <person name="Kocsube S."/>
            <person name="Kotiranta H."/>
            <person name="LaButti K.M."/>
            <person name="Lechner B.E."/>
            <person name="Liimatainen K."/>
            <person name="Lipzen A."/>
            <person name="Lukacs Z."/>
            <person name="Mihaltcheva S."/>
            <person name="Morgado L.N."/>
            <person name="Niskanen T."/>
            <person name="Noordeloos M.E."/>
            <person name="Ohm R.A."/>
            <person name="Ortiz-Santana B."/>
            <person name="Ovrebo C."/>
            <person name="Racz N."/>
            <person name="Riley R."/>
            <person name="Savchenko A."/>
            <person name="Shiryaev A."/>
            <person name="Soop K."/>
            <person name="Spirin V."/>
            <person name="Szebenyi C."/>
            <person name="Tomsovsky M."/>
            <person name="Tulloss R.E."/>
            <person name="Uehling J."/>
            <person name="Grigoriev I.V."/>
            <person name="Vagvolgyi C."/>
            <person name="Papp T."/>
            <person name="Martin F.M."/>
            <person name="Miettinen O."/>
            <person name="Hibbett D.S."/>
            <person name="Nagy L.G."/>
        </authorList>
    </citation>
    <scope>NUCLEOTIDE SEQUENCE [LARGE SCALE GENOMIC DNA]</scope>
    <source>
        <strain evidence="1 2">FP101781</strain>
    </source>
</reference>